<protein>
    <submittedName>
        <fullName evidence="1">Uncharacterized protein</fullName>
    </submittedName>
</protein>
<sequence length="22" mass="2519">MSQIHVKCTWPSLDPRFLSTDG</sequence>
<name>A0A0E9Q4C4_ANGAN</name>
<organism evidence="1">
    <name type="scientific">Anguilla anguilla</name>
    <name type="common">European freshwater eel</name>
    <name type="synonym">Muraena anguilla</name>
    <dbReference type="NCBI Taxonomy" id="7936"/>
    <lineage>
        <taxon>Eukaryota</taxon>
        <taxon>Metazoa</taxon>
        <taxon>Chordata</taxon>
        <taxon>Craniata</taxon>
        <taxon>Vertebrata</taxon>
        <taxon>Euteleostomi</taxon>
        <taxon>Actinopterygii</taxon>
        <taxon>Neopterygii</taxon>
        <taxon>Teleostei</taxon>
        <taxon>Anguilliformes</taxon>
        <taxon>Anguillidae</taxon>
        <taxon>Anguilla</taxon>
    </lineage>
</organism>
<accession>A0A0E9Q4C4</accession>
<dbReference type="EMBL" id="GBXM01097215">
    <property type="protein sequence ID" value="JAH11362.1"/>
    <property type="molecule type" value="Transcribed_RNA"/>
</dbReference>
<reference evidence="1" key="2">
    <citation type="journal article" date="2015" name="Fish Shellfish Immunol.">
        <title>Early steps in the European eel (Anguilla anguilla)-Vibrio vulnificus interaction in the gills: Role of the RtxA13 toxin.</title>
        <authorList>
            <person name="Callol A."/>
            <person name="Pajuelo D."/>
            <person name="Ebbesson L."/>
            <person name="Teles M."/>
            <person name="MacKenzie S."/>
            <person name="Amaro C."/>
        </authorList>
    </citation>
    <scope>NUCLEOTIDE SEQUENCE</scope>
</reference>
<dbReference type="AlphaFoldDB" id="A0A0E9Q4C4"/>
<evidence type="ECO:0000313" key="1">
    <source>
        <dbReference type="EMBL" id="JAH11362.1"/>
    </source>
</evidence>
<proteinExistence type="predicted"/>
<reference evidence="1" key="1">
    <citation type="submission" date="2014-11" db="EMBL/GenBank/DDBJ databases">
        <authorList>
            <person name="Amaro Gonzalez C."/>
        </authorList>
    </citation>
    <scope>NUCLEOTIDE SEQUENCE</scope>
</reference>